<proteinExistence type="predicted"/>
<evidence type="ECO:0000313" key="2">
    <source>
        <dbReference type="Proteomes" id="UP000290565"/>
    </source>
</evidence>
<comment type="caution">
    <text evidence="1">The sequence shown here is derived from an EMBL/GenBank/DDBJ whole genome shotgun (WGS) entry which is preliminary data.</text>
</comment>
<reference evidence="1 2" key="1">
    <citation type="submission" date="2015-04" db="EMBL/GenBank/DDBJ databases">
        <title>Comparative genomics of rhizobia nodulating Arachis hypogaea in China.</title>
        <authorList>
            <person name="Li Y."/>
        </authorList>
    </citation>
    <scope>NUCLEOTIDE SEQUENCE [LARGE SCALE GENOMIC DNA]</scope>
    <source>
        <strain evidence="1 2">CCBAU 51787</strain>
    </source>
</reference>
<organism evidence="1 2">
    <name type="scientific">Bradyrhizobium zhanjiangense</name>
    <dbReference type="NCBI Taxonomy" id="1325107"/>
    <lineage>
        <taxon>Bacteria</taxon>
        <taxon>Pseudomonadati</taxon>
        <taxon>Pseudomonadota</taxon>
        <taxon>Alphaproteobacteria</taxon>
        <taxon>Hyphomicrobiales</taxon>
        <taxon>Nitrobacteraceae</taxon>
        <taxon>Bradyrhizobium</taxon>
    </lineage>
</organism>
<name>A0A4Q0SBW6_9BRAD</name>
<sequence>MLILIDNPERRAELISRVRARIECEIEEVSEALCEGRPATRSLRLLETLTKILAELEVQK</sequence>
<gene>
    <name evidence="1" type="ORF">XH94_28570</name>
</gene>
<dbReference type="EMBL" id="LBJM01000079">
    <property type="protein sequence ID" value="RXH34252.1"/>
    <property type="molecule type" value="Genomic_DNA"/>
</dbReference>
<evidence type="ECO:0000313" key="1">
    <source>
        <dbReference type="EMBL" id="RXH34252.1"/>
    </source>
</evidence>
<dbReference type="RefSeq" id="WP_128936952.1">
    <property type="nucleotide sequence ID" value="NZ_CP022221.1"/>
</dbReference>
<dbReference type="Proteomes" id="UP000290565">
    <property type="component" value="Unassembled WGS sequence"/>
</dbReference>
<protein>
    <submittedName>
        <fullName evidence="1">Uncharacterized protein</fullName>
    </submittedName>
</protein>
<accession>A0A4Q0SBW6</accession>
<dbReference type="AlphaFoldDB" id="A0A4Q0SBW6"/>